<sequence length="148" mass="16202">MTDNDNTSGQPPAGASNDDKPPFEIPAPTTFADIVQLISETYHATSNRQGKTDEQIAALNDKINRPMRQLSSISSPTFDASDRDIFHPRQTPTRTPKLPAPTPQMKTPIAQIPSPFPQTFTPVSQSRCDVRPAASKQTDAHSDFTLQT</sequence>
<dbReference type="EMBL" id="JAQQBS010001805">
    <property type="protein sequence ID" value="KAK0156980.1"/>
    <property type="molecule type" value="Genomic_DNA"/>
</dbReference>
<comment type="caution">
    <text evidence="2">The sequence shown here is derived from an EMBL/GenBank/DDBJ whole genome shotgun (WGS) entry which is preliminary data.</text>
</comment>
<accession>A0AA39C3Y9</accession>
<feature type="non-terminal residue" evidence="2">
    <location>
        <position position="148"/>
    </location>
</feature>
<dbReference type="AlphaFoldDB" id="A0AA39C3Y9"/>
<feature type="region of interest" description="Disordered" evidence="1">
    <location>
        <begin position="72"/>
        <end position="124"/>
    </location>
</feature>
<organism evidence="2 3">
    <name type="scientific">Microctonus aethiopoides</name>
    <dbReference type="NCBI Taxonomy" id="144406"/>
    <lineage>
        <taxon>Eukaryota</taxon>
        <taxon>Metazoa</taxon>
        <taxon>Ecdysozoa</taxon>
        <taxon>Arthropoda</taxon>
        <taxon>Hexapoda</taxon>
        <taxon>Insecta</taxon>
        <taxon>Pterygota</taxon>
        <taxon>Neoptera</taxon>
        <taxon>Endopterygota</taxon>
        <taxon>Hymenoptera</taxon>
        <taxon>Apocrita</taxon>
        <taxon>Ichneumonoidea</taxon>
        <taxon>Braconidae</taxon>
        <taxon>Euphorinae</taxon>
        <taxon>Microctonus</taxon>
    </lineage>
</organism>
<proteinExistence type="predicted"/>
<protein>
    <submittedName>
        <fullName evidence="2">Uncharacterized protein</fullName>
    </submittedName>
</protein>
<name>A0AA39C3Y9_9HYME</name>
<feature type="region of interest" description="Disordered" evidence="1">
    <location>
        <begin position="129"/>
        <end position="148"/>
    </location>
</feature>
<evidence type="ECO:0000313" key="3">
    <source>
        <dbReference type="Proteomes" id="UP001168990"/>
    </source>
</evidence>
<evidence type="ECO:0000256" key="1">
    <source>
        <dbReference type="SAM" id="MobiDB-lite"/>
    </source>
</evidence>
<reference evidence="2" key="1">
    <citation type="journal article" date="2023" name="bioRxiv">
        <title>Scaffold-level genome assemblies of two parasitoid biocontrol wasps reveal the parthenogenesis mechanism and an associated novel virus.</title>
        <authorList>
            <person name="Inwood S."/>
            <person name="Skelly J."/>
            <person name="Guhlin J."/>
            <person name="Harrop T."/>
            <person name="Goldson S."/>
            <person name="Dearden P."/>
        </authorList>
    </citation>
    <scope>NUCLEOTIDE SEQUENCE</scope>
    <source>
        <strain evidence="2">Irish</strain>
        <tissue evidence="2">Whole body</tissue>
    </source>
</reference>
<feature type="compositionally biased region" description="Polar residues" evidence="1">
    <location>
        <begin position="1"/>
        <end position="10"/>
    </location>
</feature>
<evidence type="ECO:0000313" key="2">
    <source>
        <dbReference type="EMBL" id="KAK0156980.1"/>
    </source>
</evidence>
<feature type="region of interest" description="Disordered" evidence="1">
    <location>
        <begin position="1"/>
        <end position="28"/>
    </location>
</feature>
<dbReference type="Proteomes" id="UP001168990">
    <property type="component" value="Unassembled WGS sequence"/>
</dbReference>
<keyword evidence="3" id="KW-1185">Reference proteome</keyword>
<gene>
    <name evidence="2" type="ORF">PV328_012054</name>
</gene>
<reference evidence="2" key="2">
    <citation type="submission" date="2023-03" db="EMBL/GenBank/DDBJ databases">
        <authorList>
            <person name="Inwood S.N."/>
            <person name="Skelly J.G."/>
            <person name="Guhlin J."/>
            <person name="Harrop T.W.R."/>
            <person name="Goldson S.G."/>
            <person name="Dearden P.K."/>
        </authorList>
    </citation>
    <scope>NUCLEOTIDE SEQUENCE</scope>
    <source>
        <strain evidence="2">Irish</strain>
        <tissue evidence="2">Whole body</tissue>
    </source>
</reference>